<accession>A0A1X6Y7X0</accession>
<keyword evidence="1" id="KW-0812">Transmembrane</keyword>
<proteinExistence type="predicted"/>
<gene>
    <name evidence="2" type="ORF">ROH8110_00236</name>
</gene>
<name>A0A1X6Y7X0_9RHOB</name>
<reference evidence="2 3" key="1">
    <citation type="submission" date="2017-03" db="EMBL/GenBank/DDBJ databases">
        <authorList>
            <person name="Afonso C.L."/>
            <person name="Miller P.J."/>
            <person name="Scott M.A."/>
            <person name="Spackman E."/>
            <person name="Goraichik I."/>
            <person name="Dimitrov K.M."/>
            <person name="Suarez D.L."/>
            <person name="Swayne D.E."/>
        </authorList>
    </citation>
    <scope>NUCLEOTIDE SEQUENCE [LARGE SCALE GENOMIC DNA]</scope>
    <source>
        <strain evidence="2 3">CECT 8110</strain>
    </source>
</reference>
<dbReference type="Pfam" id="PF13801">
    <property type="entry name" value="Metal_resist"/>
    <property type="match status" value="1"/>
</dbReference>
<keyword evidence="1" id="KW-1133">Transmembrane helix</keyword>
<keyword evidence="3" id="KW-1185">Reference proteome</keyword>
<organism evidence="2 3">
    <name type="scientific">Roseovarius halotolerans</name>
    <dbReference type="NCBI Taxonomy" id="505353"/>
    <lineage>
        <taxon>Bacteria</taxon>
        <taxon>Pseudomonadati</taxon>
        <taxon>Pseudomonadota</taxon>
        <taxon>Alphaproteobacteria</taxon>
        <taxon>Rhodobacterales</taxon>
        <taxon>Roseobacteraceae</taxon>
        <taxon>Roseovarius</taxon>
    </lineage>
</organism>
<feature type="transmembrane region" description="Helical" evidence="1">
    <location>
        <begin position="15"/>
        <end position="39"/>
    </location>
</feature>
<dbReference type="EMBL" id="FWFU01000001">
    <property type="protein sequence ID" value="SLN13408.1"/>
    <property type="molecule type" value="Genomic_DNA"/>
</dbReference>
<evidence type="ECO:0000256" key="1">
    <source>
        <dbReference type="SAM" id="Phobius"/>
    </source>
</evidence>
<evidence type="ECO:0000313" key="2">
    <source>
        <dbReference type="EMBL" id="SLN13408.1"/>
    </source>
</evidence>
<keyword evidence="1" id="KW-0472">Membrane</keyword>
<dbReference type="AlphaFoldDB" id="A0A1X6Y7X0"/>
<dbReference type="InterPro" id="IPR025961">
    <property type="entry name" value="Metal_resist"/>
</dbReference>
<sequence length="165" mass="18278">MAQDEKRGARAPRRWMRVALIVSLALNLLVLGVIGGALFSSGWRHMGHMPHISGAAGPMTRALAEEDRHAIAQQMRQAYRDGRPGRTAQHAAFKSLISDLRAEPFDRSAIEAHMAGIRGMISARVELGQRLLLDRLSDMDPAARKAYADRLEAGWRHHAGRGRDE</sequence>
<protein>
    <recommendedName>
        <fullName evidence="4">Periplasmic heavy metal sensor</fullName>
    </recommendedName>
</protein>
<evidence type="ECO:0008006" key="4">
    <source>
        <dbReference type="Google" id="ProtNLM"/>
    </source>
</evidence>
<dbReference type="RefSeq" id="WP_085815965.1">
    <property type="nucleotide sequence ID" value="NZ_FWFU01000001.1"/>
</dbReference>
<dbReference type="OrthoDB" id="7865640at2"/>
<dbReference type="Proteomes" id="UP000193207">
    <property type="component" value="Unassembled WGS sequence"/>
</dbReference>
<evidence type="ECO:0000313" key="3">
    <source>
        <dbReference type="Proteomes" id="UP000193207"/>
    </source>
</evidence>